<gene>
    <name evidence="2" type="ORF">EYZ11_009730</name>
</gene>
<comment type="caution">
    <text evidence="2">The sequence shown here is derived from an EMBL/GenBank/DDBJ whole genome shotgun (WGS) entry which is preliminary data.</text>
</comment>
<dbReference type="Proteomes" id="UP000308092">
    <property type="component" value="Unassembled WGS sequence"/>
</dbReference>
<accession>A0A4S3JCJ3</accession>
<keyword evidence="1" id="KW-1133">Transmembrane helix</keyword>
<evidence type="ECO:0000256" key="1">
    <source>
        <dbReference type="SAM" id="Phobius"/>
    </source>
</evidence>
<dbReference type="AlphaFoldDB" id="A0A4S3JCJ3"/>
<reference evidence="2 3" key="1">
    <citation type="submission" date="2019-03" db="EMBL/GenBank/DDBJ databases">
        <title>The genome sequence of a newly discovered highly antifungal drug resistant Aspergillus species, Aspergillus tanneri NIH 1004.</title>
        <authorList>
            <person name="Mounaud S."/>
            <person name="Singh I."/>
            <person name="Joardar V."/>
            <person name="Pakala S."/>
            <person name="Pakala S."/>
            <person name="Venepally P."/>
            <person name="Hoover J."/>
            <person name="Nierman W."/>
            <person name="Chung J."/>
            <person name="Losada L."/>
        </authorList>
    </citation>
    <scope>NUCLEOTIDE SEQUENCE [LARGE SCALE GENOMIC DNA]</scope>
    <source>
        <strain evidence="2 3">NIH1004</strain>
    </source>
</reference>
<organism evidence="2 3">
    <name type="scientific">Aspergillus tanneri</name>
    <dbReference type="NCBI Taxonomy" id="1220188"/>
    <lineage>
        <taxon>Eukaryota</taxon>
        <taxon>Fungi</taxon>
        <taxon>Dikarya</taxon>
        <taxon>Ascomycota</taxon>
        <taxon>Pezizomycotina</taxon>
        <taxon>Eurotiomycetes</taxon>
        <taxon>Eurotiomycetidae</taxon>
        <taxon>Eurotiales</taxon>
        <taxon>Aspergillaceae</taxon>
        <taxon>Aspergillus</taxon>
        <taxon>Aspergillus subgen. Circumdati</taxon>
    </lineage>
</organism>
<sequence length="146" mass="16641">MTLREYLPISHLPVFLLSTTTPIFIKKDFDLLIHMRHQDLSSTMTIQTNEEDPRFNMADSGQTITPNNNGPAELPQILKKFLLGMICCFLGLAVLALCAGMYIILSPMIEALIPSEHAKWAPQIAFLMILGFLVWLYRSLPRIDHW</sequence>
<name>A0A4S3JCJ3_9EURO</name>
<keyword evidence="3" id="KW-1185">Reference proteome</keyword>
<keyword evidence="1" id="KW-0812">Transmembrane</keyword>
<feature type="transmembrane region" description="Helical" evidence="1">
    <location>
        <begin position="81"/>
        <end position="105"/>
    </location>
</feature>
<dbReference type="EMBL" id="SOSA01000479">
    <property type="protein sequence ID" value="THC90811.1"/>
    <property type="molecule type" value="Genomic_DNA"/>
</dbReference>
<protein>
    <submittedName>
        <fullName evidence="2">Uncharacterized protein</fullName>
    </submittedName>
</protein>
<keyword evidence="1" id="KW-0472">Membrane</keyword>
<evidence type="ECO:0000313" key="2">
    <source>
        <dbReference type="EMBL" id="THC90811.1"/>
    </source>
</evidence>
<feature type="transmembrane region" description="Helical" evidence="1">
    <location>
        <begin position="120"/>
        <end position="137"/>
    </location>
</feature>
<evidence type="ECO:0000313" key="3">
    <source>
        <dbReference type="Proteomes" id="UP000308092"/>
    </source>
</evidence>
<proteinExistence type="predicted"/>
<dbReference type="VEuPathDB" id="FungiDB:EYZ11_009730"/>